<dbReference type="PANTHER" id="PTHR43394">
    <property type="entry name" value="ATP-DEPENDENT PERMEASE MDL1, MITOCHONDRIAL"/>
    <property type="match status" value="1"/>
</dbReference>
<name>A0A562Q261_9FLAO</name>
<dbReference type="Gene3D" id="3.40.50.300">
    <property type="entry name" value="P-loop containing nucleotide triphosphate hydrolases"/>
    <property type="match status" value="1"/>
</dbReference>
<dbReference type="InterPro" id="IPR039421">
    <property type="entry name" value="Type_1_exporter"/>
</dbReference>
<reference evidence="12 14" key="2">
    <citation type="submission" date="2018-07" db="EMBL/GenBank/DDBJ databases">
        <title>Genomic Encyclopedia of Type Strains, Phase IV (KMG-IV): sequencing the most valuable type-strain genomes for metagenomic binning, comparative biology and taxonomic classification.</title>
        <authorList>
            <person name="Goeker M."/>
        </authorList>
    </citation>
    <scope>NUCLEOTIDE SEQUENCE [LARGE SCALE GENOMIC DNA]</scope>
    <source>
        <strain evidence="12 14">DSM 19728</strain>
    </source>
</reference>
<dbReference type="Pfam" id="PF00664">
    <property type="entry name" value="ABC_membrane"/>
    <property type="match status" value="1"/>
</dbReference>
<dbReference type="Gene3D" id="1.20.1560.10">
    <property type="entry name" value="ABC transporter type 1, transmembrane domain"/>
    <property type="match status" value="1"/>
</dbReference>
<evidence type="ECO:0000256" key="1">
    <source>
        <dbReference type="ARBA" id="ARBA00004651"/>
    </source>
</evidence>
<dbReference type="RefSeq" id="WP_114753408.1">
    <property type="nucleotide sequence ID" value="NZ_QQBA01000002.1"/>
</dbReference>
<dbReference type="EMBL" id="VLKX01000002">
    <property type="protein sequence ID" value="TWI50550.1"/>
    <property type="molecule type" value="Genomic_DNA"/>
</dbReference>
<feature type="transmembrane region" description="Helical" evidence="9">
    <location>
        <begin position="64"/>
        <end position="84"/>
    </location>
</feature>
<dbReference type="InterPro" id="IPR003439">
    <property type="entry name" value="ABC_transporter-like_ATP-bd"/>
</dbReference>
<dbReference type="InterPro" id="IPR003593">
    <property type="entry name" value="AAA+_ATPase"/>
</dbReference>
<dbReference type="InterPro" id="IPR017871">
    <property type="entry name" value="ABC_transporter-like_CS"/>
</dbReference>
<dbReference type="Proteomes" id="UP000254518">
    <property type="component" value="Unassembled WGS sequence"/>
</dbReference>
<feature type="transmembrane region" description="Helical" evidence="9">
    <location>
        <begin position="288"/>
        <end position="309"/>
    </location>
</feature>
<evidence type="ECO:0000256" key="3">
    <source>
        <dbReference type="ARBA" id="ARBA00022475"/>
    </source>
</evidence>
<dbReference type="PROSITE" id="PS00211">
    <property type="entry name" value="ABC_TRANSPORTER_1"/>
    <property type="match status" value="1"/>
</dbReference>
<keyword evidence="4 9" id="KW-0812">Transmembrane</keyword>
<keyword evidence="6 13" id="KW-0067">ATP-binding</keyword>
<organism evidence="13 15">
    <name type="scientific">Flavobacterium glaciei</name>
    <dbReference type="NCBI Taxonomy" id="386300"/>
    <lineage>
        <taxon>Bacteria</taxon>
        <taxon>Pseudomonadati</taxon>
        <taxon>Bacteroidota</taxon>
        <taxon>Flavobacteriia</taxon>
        <taxon>Flavobacteriales</taxon>
        <taxon>Flavobacteriaceae</taxon>
        <taxon>Flavobacterium</taxon>
    </lineage>
</organism>
<reference evidence="13" key="3">
    <citation type="submission" date="2019-07" db="EMBL/GenBank/DDBJ databases">
        <authorList>
            <person name="Whitman W."/>
            <person name="Huntemann M."/>
            <person name="Clum A."/>
            <person name="Pillay M."/>
            <person name="Palaniappan K."/>
            <person name="Varghese N."/>
            <person name="Mikhailova N."/>
            <person name="Stamatis D."/>
            <person name="Reddy T."/>
            <person name="Daum C."/>
            <person name="Shapiro N."/>
            <person name="Ivanova N."/>
            <person name="Kyrpides N."/>
            <person name="Woyke T."/>
        </authorList>
    </citation>
    <scope>NUCLEOTIDE SEQUENCE</scope>
    <source>
        <strain evidence="13">CGMCC 1.5380</strain>
    </source>
</reference>
<reference evidence="13 15" key="1">
    <citation type="journal article" date="2015" name="Stand. Genomic Sci.">
        <title>Genomic Encyclopedia of Bacterial and Archaeal Type Strains, Phase III: the genomes of soil and plant-associated and newly described type strains.</title>
        <authorList>
            <person name="Whitman W.B."/>
            <person name="Woyke T."/>
            <person name="Klenk H.P."/>
            <person name="Zhou Y."/>
            <person name="Lilburn T.G."/>
            <person name="Beck B.J."/>
            <person name="De Vos P."/>
            <person name="Vandamme P."/>
            <person name="Eisen J.A."/>
            <person name="Garrity G."/>
            <person name="Hugenholtz P."/>
            <person name="Kyrpides N.C."/>
        </authorList>
    </citation>
    <scope>NUCLEOTIDE SEQUENCE [LARGE SCALE GENOMIC DNA]</scope>
    <source>
        <strain evidence="13 15">CGMCC 1.5380</strain>
    </source>
</reference>
<comment type="subcellular location">
    <subcellularLocation>
        <location evidence="1">Cell membrane</location>
        <topology evidence="1">Multi-pass membrane protein</topology>
    </subcellularLocation>
</comment>
<dbReference type="PROSITE" id="PS50893">
    <property type="entry name" value="ABC_TRANSPORTER_2"/>
    <property type="match status" value="1"/>
</dbReference>
<dbReference type="PROSITE" id="PS50929">
    <property type="entry name" value="ABC_TM1F"/>
    <property type="match status" value="1"/>
</dbReference>
<dbReference type="EMBL" id="QQBA01000002">
    <property type="protein sequence ID" value="RDI57650.1"/>
    <property type="molecule type" value="Genomic_DNA"/>
</dbReference>
<feature type="domain" description="ABC transmembrane type-1" evidence="11">
    <location>
        <begin position="19"/>
        <end position="311"/>
    </location>
</feature>
<feature type="domain" description="ABC transporter" evidence="10">
    <location>
        <begin position="343"/>
        <end position="578"/>
    </location>
</feature>
<dbReference type="InterPro" id="IPR036640">
    <property type="entry name" value="ABC1_TM_sf"/>
</dbReference>
<dbReference type="InterPro" id="IPR027417">
    <property type="entry name" value="P-loop_NTPase"/>
</dbReference>
<dbReference type="PANTHER" id="PTHR43394:SF1">
    <property type="entry name" value="ATP-BINDING CASSETTE SUB-FAMILY B MEMBER 10, MITOCHONDRIAL"/>
    <property type="match status" value="1"/>
</dbReference>
<evidence type="ECO:0000256" key="2">
    <source>
        <dbReference type="ARBA" id="ARBA00022448"/>
    </source>
</evidence>
<evidence type="ECO:0000313" key="15">
    <source>
        <dbReference type="Proteomes" id="UP000321392"/>
    </source>
</evidence>
<dbReference type="GO" id="GO:0005886">
    <property type="term" value="C:plasma membrane"/>
    <property type="evidence" value="ECO:0007669"/>
    <property type="project" value="UniProtKB-SubCell"/>
</dbReference>
<dbReference type="SUPFAM" id="SSF90123">
    <property type="entry name" value="ABC transporter transmembrane region"/>
    <property type="match status" value="1"/>
</dbReference>
<gene>
    <name evidence="12" type="ORF">DFR66_102273</name>
    <name evidence="13" type="ORF">IQ02_00445</name>
</gene>
<evidence type="ECO:0000256" key="6">
    <source>
        <dbReference type="ARBA" id="ARBA00022840"/>
    </source>
</evidence>
<accession>A0A562Q261</accession>
<dbReference type="InterPro" id="IPR011527">
    <property type="entry name" value="ABC1_TM_dom"/>
</dbReference>
<dbReference type="OrthoDB" id="9780296at2"/>
<protein>
    <submittedName>
        <fullName evidence="13">ATP-binding cassette subfamily B protein</fullName>
    </submittedName>
</protein>
<evidence type="ECO:0000256" key="4">
    <source>
        <dbReference type="ARBA" id="ARBA00022692"/>
    </source>
</evidence>
<dbReference type="SUPFAM" id="SSF52540">
    <property type="entry name" value="P-loop containing nucleoside triphosphate hydrolases"/>
    <property type="match status" value="1"/>
</dbReference>
<evidence type="ECO:0000256" key="8">
    <source>
        <dbReference type="ARBA" id="ARBA00023136"/>
    </source>
</evidence>
<evidence type="ECO:0000256" key="5">
    <source>
        <dbReference type="ARBA" id="ARBA00022741"/>
    </source>
</evidence>
<evidence type="ECO:0000313" key="12">
    <source>
        <dbReference type="EMBL" id="RDI57650.1"/>
    </source>
</evidence>
<keyword evidence="2" id="KW-0813">Transport</keyword>
<keyword evidence="3" id="KW-1003">Cell membrane</keyword>
<dbReference type="FunFam" id="3.40.50.300:FF:000221">
    <property type="entry name" value="Multidrug ABC transporter ATP-binding protein"/>
    <property type="match status" value="1"/>
</dbReference>
<evidence type="ECO:0000313" key="13">
    <source>
        <dbReference type="EMBL" id="TWI50550.1"/>
    </source>
</evidence>
<keyword evidence="7 9" id="KW-1133">Transmembrane helix</keyword>
<proteinExistence type="predicted"/>
<keyword evidence="5" id="KW-0547">Nucleotide-binding</keyword>
<dbReference type="Pfam" id="PF00005">
    <property type="entry name" value="ABC_tran"/>
    <property type="match status" value="1"/>
</dbReference>
<dbReference type="Proteomes" id="UP000321392">
    <property type="component" value="Unassembled WGS sequence"/>
</dbReference>
<dbReference type="AlphaFoldDB" id="A0A562Q261"/>
<keyword evidence="8 9" id="KW-0472">Membrane</keyword>
<dbReference type="GO" id="GO:0015421">
    <property type="term" value="F:ABC-type oligopeptide transporter activity"/>
    <property type="evidence" value="ECO:0007669"/>
    <property type="project" value="TreeGrafter"/>
</dbReference>
<evidence type="ECO:0000259" key="11">
    <source>
        <dbReference type="PROSITE" id="PS50929"/>
    </source>
</evidence>
<evidence type="ECO:0000259" key="10">
    <source>
        <dbReference type="PROSITE" id="PS50893"/>
    </source>
</evidence>
<evidence type="ECO:0000256" key="7">
    <source>
        <dbReference type="ARBA" id="ARBA00022989"/>
    </source>
</evidence>
<keyword evidence="14" id="KW-1185">Reference proteome</keyword>
<feature type="transmembrane region" description="Helical" evidence="9">
    <location>
        <begin position="16"/>
        <end position="34"/>
    </location>
</feature>
<evidence type="ECO:0000256" key="9">
    <source>
        <dbReference type="SAM" id="Phobius"/>
    </source>
</evidence>
<dbReference type="SMART" id="SM00382">
    <property type="entry name" value="AAA"/>
    <property type="match status" value="1"/>
</dbReference>
<dbReference type="GO" id="GO:0016887">
    <property type="term" value="F:ATP hydrolysis activity"/>
    <property type="evidence" value="ECO:0007669"/>
    <property type="project" value="InterPro"/>
</dbReference>
<sequence length="586" mass="66256">MKELRYLNKYFVKYKYSFLLGIIFTIIAQIFMLFTPKLISKSFKVIEAFAKDKTVSKSVIQEELISNILLIIATTIIAGFLTFLMRQTLIVMSRHIEFDLKNEVFRQYENLSQNFYKQNRTGDLMNRISEDVSKVRMYVGPAVMYTINTVIRFAIVIVYMYNVSPILTLYTLLPLPILSYAIFKLSSEINVRSTIFQQYLSKVSSFSQEIFSGIRVIKAYSLENQHQNNMVDLANESKSKSLNLAKVQSLFGPLMLALIGISNLVVIYFGGLMYINGSIKSIGTIAEFILYVNMLTWPVASLGWVSSMVQEAEASQKRLNEFLKIEPEIKNKNLNKSVIKGSISFENVSYTYEDTNIKALQNISFSVKKGETLAILGKTGSGKSTILSLISRMYDVTEGKITIDENEISSVNLFDLRNNIGIVPQDAFLFSDSIKNNIMFGKENATMQEVESAAKSAVVHDNIIGFNKQYETVLGERGITLSGGQKQRVSIARAIIKNPPILLFDDCLSAVDTETEETILNNLYDICKDKTTIIVSHRVSSAKNADRIIIIEKGEIIQQGSHNQLINQEGYYADLYLKQLSEKEML</sequence>
<evidence type="ECO:0000313" key="14">
    <source>
        <dbReference type="Proteomes" id="UP000254518"/>
    </source>
</evidence>
<comment type="caution">
    <text evidence="13">The sequence shown here is derived from an EMBL/GenBank/DDBJ whole genome shotgun (WGS) entry which is preliminary data.</text>
</comment>
<dbReference type="GO" id="GO:0005524">
    <property type="term" value="F:ATP binding"/>
    <property type="evidence" value="ECO:0007669"/>
    <property type="project" value="UniProtKB-KW"/>
</dbReference>
<dbReference type="CDD" id="cd18541">
    <property type="entry name" value="ABC_6TM_TmrB_like"/>
    <property type="match status" value="1"/>
</dbReference>
<feature type="transmembrane region" description="Helical" evidence="9">
    <location>
        <begin position="250"/>
        <end position="276"/>
    </location>
</feature>